<dbReference type="Proteomes" id="UP000243542">
    <property type="component" value="Unassembled WGS sequence"/>
</dbReference>
<organism evidence="1 2">
    <name type="scientific">Amycolatopsis sulphurea</name>
    <dbReference type="NCBI Taxonomy" id="76022"/>
    <lineage>
        <taxon>Bacteria</taxon>
        <taxon>Bacillati</taxon>
        <taxon>Actinomycetota</taxon>
        <taxon>Actinomycetes</taxon>
        <taxon>Pseudonocardiales</taxon>
        <taxon>Pseudonocardiaceae</taxon>
        <taxon>Amycolatopsis</taxon>
    </lineage>
</organism>
<protein>
    <submittedName>
        <fullName evidence="1">Uncharacterized protein DUF4276</fullName>
    </submittedName>
</protein>
<keyword evidence="2" id="KW-1185">Reference proteome</keyword>
<reference evidence="1 2" key="1">
    <citation type="submission" date="2017-10" db="EMBL/GenBank/DDBJ databases">
        <title>Sequencing the genomes of 1000 actinobacteria strains.</title>
        <authorList>
            <person name="Klenk H.-P."/>
        </authorList>
    </citation>
    <scope>NUCLEOTIDE SEQUENCE [LARGE SCALE GENOMIC DNA]</scope>
    <source>
        <strain evidence="1 2">DSM 46092</strain>
    </source>
</reference>
<evidence type="ECO:0000313" key="2">
    <source>
        <dbReference type="Proteomes" id="UP000243542"/>
    </source>
</evidence>
<gene>
    <name evidence="1" type="ORF">ATK36_0154</name>
</gene>
<dbReference type="RefSeq" id="WP_098509378.1">
    <property type="nucleotide sequence ID" value="NZ_JBIAKZ010000001.1"/>
</dbReference>
<comment type="caution">
    <text evidence="1">The sequence shown here is derived from an EMBL/GenBank/DDBJ whole genome shotgun (WGS) entry which is preliminary data.</text>
</comment>
<sequence length="208" mass="23105">MNLGPLTLDVLVEEPSAKAALAHLVPKIVPGVAFQVIGFQGKTTMLKELPQRFAGYAARVRWEKVKVAVLVDRDEENCRELKDRLLTMAKDKGLTAVSASADPDVLIRIVIEELESWFFGDVPALRAAYPRVPASLHKQQPFRDPDRIAGGTWERLGQVLAARGYHRSGLQKLLLASDIAPHMDVENNRSASFQAFRDGLRRLVKEGN</sequence>
<dbReference type="EMBL" id="PDJK01000001">
    <property type="protein sequence ID" value="PFG56635.1"/>
    <property type="molecule type" value="Genomic_DNA"/>
</dbReference>
<accession>A0A2A9G1L8</accession>
<proteinExistence type="predicted"/>
<name>A0A2A9G1L8_9PSEU</name>
<dbReference type="AlphaFoldDB" id="A0A2A9G1L8"/>
<evidence type="ECO:0000313" key="1">
    <source>
        <dbReference type="EMBL" id="PFG56635.1"/>
    </source>
</evidence>
<dbReference type="Pfam" id="PF14103">
    <property type="entry name" value="DUF4276"/>
    <property type="match status" value="1"/>
</dbReference>
<dbReference type="InterPro" id="IPR025455">
    <property type="entry name" value="DUF4276"/>
</dbReference>